<dbReference type="Gene3D" id="3.40.50.11730">
    <property type="entry name" value="Peroxisome assembly protein 22"/>
    <property type="match status" value="1"/>
</dbReference>
<dbReference type="InterPro" id="IPR024359">
    <property type="entry name" value="Peroxin-22"/>
</dbReference>
<evidence type="ECO:0000313" key="10">
    <source>
        <dbReference type="EMBL" id="EMG50758.1"/>
    </source>
</evidence>
<organism evidence="10 11">
    <name type="scientific">Candida maltosa (strain Xu316)</name>
    <name type="common">Yeast</name>
    <dbReference type="NCBI Taxonomy" id="1245528"/>
    <lineage>
        <taxon>Eukaryota</taxon>
        <taxon>Fungi</taxon>
        <taxon>Dikarya</taxon>
        <taxon>Ascomycota</taxon>
        <taxon>Saccharomycotina</taxon>
        <taxon>Pichiomycetes</taxon>
        <taxon>Debaryomycetaceae</taxon>
        <taxon>Candida/Lodderomyces clade</taxon>
        <taxon>Candida</taxon>
    </lineage>
</organism>
<dbReference type="EMBL" id="AOGT01000130">
    <property type="protein sequence ID" value="EMG50758.1"/>
    <property type="molecule type" value="Genomic_DNA"/>
</dbReference>
<keyword evidence="9" id="KW-0576">Peroxisome</keyword>
<comment type="function">
    <text evidence="1">Involved in peroxisome biogenesis.</text>
</comment>
<evidence type="ECO:0000256" key="9">
    <source>
        <dbReference type="ARBA" id="ARBA00023140"/>
    </source>
</evidence>
<dbReference type="GO" id="GO:0007031">
    <property type="term" value="P:peroxisome organization"/>
    <property type="evidence" value="ECO:0007669"/>
    <property type="project" value="UniProtKB-KW"/>
</dbReference>
<evidence type="ECO:0000313" key="11">
    <source>
        <dbReference type="Proteomes" id="UP000011777"/>
    </source>
</evidence>
<comment type="subcellular location">
    <subcellularLocation>
        <location evidence="2">Peroxisome membrane</location>
        <topology evidence="2">Single-pass membrane protein</topology>
    </subcellularLocation>
</comment>
<dbReference type="GO" id="GO:0005778">
    <property type="term" value="C:peroxisomal membrane"/>
    <property type="evidence" value="ECO:0007669"/>
    <property type="project" value="UniProtKB-SubCell"/>
</dbReference>
<name>M3JEW5_CANMX</name>
<dbReference type="eggNOG" id="ENOG502S5ME">
    <property type="taxonomic scope" value="Eukaryota"/>
</dbReference>
<sequence>MMSRKASRNPRLYFTALVATSVVAISYKIYTNYFISTEDTDDNDTSKTSSETPVTYTVSKKYSNKSIAITLSSSFLSSKLPLNKILINSENMIFIIPPNLTESDLNLSYIPPNFKLLNCSNLQGYLQILKNLKPDLLLMCSDDLGINFGQIKKDLNMFIRDIINVDQNEDIITKVRPIFD</sequence>
<dbReference type="OMA" id="SENMIFI"/>
<dbReference type="OrthoDB" id="4014227at2759"/>
<keyword evidence="5" id="KW-0962">Peroxisome biogenesis</keyword>
<gene>
    <name evidence="10" type="ORF">G210_1177</name>
</gene>
<evidence type="ECO:0000256" key="5">
    <source>
        <dbReference type="ARBA" id="ARBA00022593"/>
    </source>
</evidence>
<proteinExistence type="inferred from homology"/>
<comment type="caution">
    <text evidence="10">The sequence shown here is derived from an EMBL/GenBank/DDBJ whole genome shotgun (WGS) entry which is preliminary data.</text>
</comment>
<comment type="similarity">
    <text evidence="3">Belongs to the peroxin-22 family.</text>
</comment>
<evidence type="ECO:0000256" key="4">
    <source>
        <dbReference type="ARBA" id="ARBA00018967"/>
    </source>
</evidence>
<evidence type="ECO:0000256" key="3">
    <source>
        <dbReference type="ARBA" id="ARBA00009642"/>
    </source>
</evidence>
<dbReference type="AlphaFoldDB" id="M3JEW5"/>
<evidence type="ECO:0000256" key="7">
    <source>
        <dbReference type="ARBA" id="ARBA00022989"/>
    </source>
</evidence>
<protein>
    <recommendedName>
        <fullName evidence="4">Peroxisome assembly protein 22</fullName>
    </recommendedName>
</protein>
<evidence type="ECO:0000256" key="1">
    <source>
        <dbReference type="ARBA" id="ARBA00003659"/>
    </source>
</evidence>
<evidence type="ECO:0000256" key="6">
    <source>
        <dbReference type="ARBA" id="ARBA00022692"/>
    </source>
</evidence>
<keyword evidence="6" id="KW-0812">Transmembrane</keyword>
<keyword evidence="7" id="KW-1133">Transmembrane helix</keyword>
<accession>M3JEW5</accession>
<evidence type="ECO:0000256" key="8">
    <source>
        <dbReference type="ARBA" id="ARBA00023136"/>
    </source>
</evidence>
<dbReference type="HOGENOM" id="CLU_1402917_0_0_1"/>
<dbReference type="InterPro" id="IPR038613">
    <property type="entry name" value="Peroxin-22_C_sf"/>
</dbReference>
<keyword evidence="8" id="KW-0472">Membrane</keyword>
<reference evidence="10 11" key="1">
    <citation type="submission" date="2013-02" db="EMBL/GenBank/DDBJ databases">
        <title>Genome sequence of Candida maltosa Xu316, a potential industrial strain for xylitol and ethanol production.</title>
        <authorList>
            <person name="Yu J."/>
            <person name="Wang Q."/>
            <person name="Geng X."/>
            <person name="Bao W."/>
            <person name="He P."/>
            <person name="Cai J."/>
        </authorList>
    </citation>
    <scope>NUCLEOTIDE SEQUENCE [LARGE SCALE GENOMIC DNA]</scope>
    <source>
        <strain evidence="11">Xu316</strain>
    </source>
</reference>
<evidence type="ECO:0000256" key="2">
    <source>
        <dbReference type="ARBA" id="ARBA00004549"/>
    </source>
</evidence>
<dbReference type="Proteomes" id="UP000011777">
    <property type="component" value="Unassembled WGS sequence"/>
</dbReference>
<dbReference type="Pfam" id="PF12827">
    <property type="entry name" value="Peroxin-22"/>
    <property type="match status" value="1"/>
</dbReference>
<keyword evidence="11" id="KW-1185">Reference proteome</keyword>